<dbReference type="SUPFAM" id="SSF52540">
    <property type="entry name" value="P-loop containing nucleoside triphosphate hydrolases"/>
    <property type="match status" value="1"/>
</dbReference>
<organism evidence="3 4">
    <name type="scientific">Isoalcanivorax beigongshangi</name>
    <dbReference type="NCBI Taxonomy" id="3238810"/>
    <lineage>
        <taxon>Bacteria</taxon>
        <taxon>Pseudomonadati</taxon>
        <taxon>Pseudomonadota</taxon>
        <taxon>Gammaproteobacteria</taxon>
        <taxon>Oceanospirillales</taxon>
        <taxon>Alcanivoracaceae</taxon>
        <taxon>Isoalcanivorax</taxon>
    </lineage>
</organism>
<feature type="compositionally biased region" description="Low complexity" evidence="1">
    <location>
        <begin position="315"/>
        <end position="356"/>
    </location>
</feature>
<accession>A0ABV4AJI8</accession>
<dbReference type="Pfam" id="PF05036">
    <property type="entry name" value="SPOR"/>
    <property type="match status" value="1"/>
</dbReference>
<dbReference type="PRINTS" id="PR01217">
    <property type="entry name" value="PRICHEXTENSN"/>
</dbReference>
<dbReference type="InterPro" id="IPR052026">
    <property type="entry name" value="ExeA_AAA_ATPase_DNA-bind"/>
</dbReference>
<dbReference type="PANTHER" id="PTHR35894:SF1">
    <property type="entry name" value="PHOSPHORIBULOKINASE _ URIDINE KINASE FAMILY"/>
    <property type="match status" value="1"/>
</dbReference>
<gene>
    <name evidence="3" type="ORF">AB5I84_12515</name>
</gene>
<reference evidence="3 4" key="1">
    <citation type="submission" date="2024-07" db="EMBL/GenBank/DDBJ databases">
        <authorList>
            <person name="Ren Q."/>
        </authorList>
    </citation>
    <scope>NUCLEOTIDE SEQUENCE [LARGE SCALE GENOMIC DNA]</scope>
    <source>
        <strain evidence="3 4">REN37</strain>
    </source>
</reference>
<proteinExistence type="predicted"/>
<dbReference type="Proteomes" id="UP001562065">
    <property type="component" value="Unassembled WGS sequence"/>
</dbReference>
<feature type="region of interest" description="Disordered" evidence="1">
    <location>
        <begin position="283"/>
        <end position="429"/>
    </location>
</feature>
<evidence type="ECO:0000313" key="3">
    <source>
        <dbReference type="EMBL" id="MEY1662976.1"/>
    </source>
</evidence>
<name>A0ABV4AJI8_9GAMM</name>
<feature type="domain" description="SPOR" evidence="2">
    <location>
        <begin position="451"/>
        <end position="531"/>
    </location>
</feature>
<protein>
    <submittedName>
        <fullName evidence="3">AAA family ATPase</fullName>
    </submittedName>
</protein>
<dbReference type="InterPro" id="IPR027417">
    <property type="entry name" value="P-loop_NTPase"/>
</dbReference>
<dbReference type="PANTHER" id="PTHR35894">
    <property type="entry name" value="GENERAL SECRETION PATHWAY PROTEIN A-RELATED"/>
    <property type="match status" value="1"/>
</dbReference>
<feature type="compositionally biased region" description="Basic and acidic residues" evidence="1">
    <location>
        <begin position="297"/>
        <end position="314"/>
    </location>
</feature>
<dbReference type="SUPFAM" id="SSF110997">
    <property type="entry name" value="Sporulation related repeat"/>
    <property type="match status" value="1"/>
</dbReference>
<feature type="compositionally biased region" description="Low complexity" evidence="1">
    <location>
        <begin position="407"/>
        <end position="418"/>
    </location>
</feature>
<dbReference type="RefSeq" id="WP_369456246.1">
    <property type="nucleotide sequence ID" value="NZ_JBGCUO010000002.1"/>
</dbReference>
<dbReference type="InterPro" id="IPR007730">
    <property type="entry name" value="SPOR-like_dom"/>
</dbReference>
<evidence type="ECO:0000259" key="2">
    <source>
        <dbReference type="PROSITE" id="PS51724"/>
    </source>
</evidence>
<dbReference type="InterPro" id="IPR049945">
    <property type="entry name" value="AAA_22"/>
</dbReference>
<dbReference type="EMBL" id="JBGCUO010000002">
    <property type="protein sequence ID" value="MEY1662976.1"/>
    <property type="molecule type" value="Genomic_DNA"/>
</dbReference>
<keyword evidence="4" id="KW-1185">Reference proteome</keyword>
<evidence type="ECO:0000313" key="4">
    <source>
        <dbReference type="Proteomes" id="UP001562065"/>
    </source>
</evidence>
<dbReference type="Pfam" id="PF13401">
    <property type="entry name" value="AAA_22"/>
    <property type="match status" value="1"/>
</dbReference>
<dbReference type="Gene3D" id="3.30.70.1070">
    <property type="entry name" value="Sporulation related repeat"/>
    <property type="match status" value="1"/>
</dbReference>
<evidence type="ECO:0000256" key="1">
    <source>
        <dbReference type="SAM" id="MobiDB-lite"/>
    </source>
</evidence>
<feature type="compositionally biased region" description="Pro residues" evidence="1">
    <location>
        <begin position="357"/>
        <end position="406"/>
    </location>
</feature>
<dbReference type="InterPro" id="IPR036680">
    <property type="entry name" value="SPOR-like_sf"/>
</dbReference>
<sequence length="537" mass="55695">MSALKADQFTFYTGAGRLEHLDALTEAGLKGGLVLVTGPEGAGVSRLLGEAAMALVDNAAVVRVDGDEVTSRAVIMRALLTYFDVSKEDFAATLERTLATEPLALIIDNAHAMADDALDAITTLREHLGKHFAVLLGGEPPLLDQAAAANLAVTEQLALAPLDATECADFLAIVTGETLSDEDAEARCAAAEGWPGRLLEDSPTEAAAAPFGFEGALADRAKAGALWLRGRRWPWKHLAAVAGLVVLVALFWPRGGDDDASGPRSQQLTLPERNVAATVDAASADGQEVDEAGPEQPRVDLNEWRHQSDHRTREPGSSAGSNSTGASSAAAAREPATTSPAASPRTPTPAPTQSAPDPTPAQPAPAPAPRQPAAPAPTPAPVTPAPAPRAPATPAPTPAPATPAPAAPERAPSAAAESSSEDSSVLRVAEPPKLTGLEADLGYRRADWLMAVPADQWMLQVSLAATEDAARAVVDQLGLKQGAYYRTERNGRTVFLVMAGPYADRAAALDGRAALPAPLRAAGPFPRPVRSIHSELR</sequence>
<comment type="caution">
    <text evidence="3">The sequence shown here is derived from an EMBL/GenBank/DDBJ whole genome shotgun (WGS) entry which is preliminary data.</text>
</comment>
<dbReference type="PROSITE" id="PS51724">
    <property type="entry name" value="SPOR"/>
    <property type="match status" value="1"/>
</dbReference>